<comment type="subcellular location">
    <subcellularLocation>
        <location evidence="1">Cell membrane</location>
        <topology evidence="1">Multi-pass membrane protein</topology>
    </subcellularLocation>
</comment>
<evidence type="ECO:0000256" key="6">
    <source>
        <dbReference type="SAM" id="Phobius"/>
    </source>
</evidence>
<dbReference type="RefSeq" id="WP_207162846.1">
    <property type="nucleotide sequence ID" value="NZ_CP071382.1"/>
</dbReference>
<dbReference type="PANTHER" id="PTHR30250">
    <property type="entry name" value="PST FAMILY PREDICTED COLANIC ACID TRANSPORTER"/>
    <property type="match status" value="1"/>
</dbReference>
<evidence type="ECO:0000256" key="1">
    <source>
        <dbReference type="ARBA" id="ARBA00004651"/>
    </source>
</evidence>
<dbReference type="Pfam" id="PF01943">
    <property type="entry name" value="Polysacc_synt"/>
    <property type="match status" value="1"/>
</dbReference>
<feature type="transmembrane region" description="Helical" evidence="6">
    <location>
        <begin position="41"/>
        <end position="67"/>
    </location>
</feature>
<organism evidence="7 8">
    <name type="scientific">Geobacter benzoatilyticus</name>
    <dbReference type="NCBI Taxonomy" id="2815309"/>
    <lineage>
        <taxon>Bacteria</taxon>
        <taxon>Pseudomonadati</taxon>
        <taxon>Thermodesulfobacteriota</taxon>
        <taxon>Desulfuromonadia</taxon>
        <taxon>Geobacterales</taxon>
        <taxon>Geobacteraceae</taxon>
        <taxon>Geobacter</taxon>
    </lineage>
</organism>
<proteinExistence type="predicted"/>
<feature type="transmembrane region" description="Helical" evidence="6">
    <location>
        <begin position="119"/>
        <end position="147"/>
    </location>
</feature>
<feature type="transmembrane region" description="Helical" evidence="6">
    <location>
        <begin position="466"/>
        <end position="483"/>
    </location>
</feature>
<feature type="transmembrane region" description="Helical" evidence="6">
    <location>
        <begin position="345"/>
        <end position="369"/>
    </location>
</feature>
<feature type="transmembrane region" description="Helical" evidence="6">
    <location>
        <begin position="440"/>
        <end position="460"/>
    </location>
</feature>
<reference evidence="7 8" key="1">
    <citation type="submission" date="2021-03" db="EMBL/GenBank/DDBJ databases">
        <title>Geobacter metallireducens gen. nov. sp. nov., a microorganism capable of coupling the complete oxidation of organic compounds to the reduction of iron and other metals.</title>
        <authorList>
            <person name="Li Y."/>
        </authorList>
    </citation>
    <scope>NUCLEOTIDE SEQUENCE [LARGE SCALE GENOMIC DNA]</scope>
    <source>
        <strain evidence="7 8">Jerry-YX</strain>
    </source>
</reference>
<evidence type="ECO:0000256" key="2">
    <source>
        <dbReference type="ARBA" id="ARBA00022475"/>
    </source>
</evidence>
<keyword evidence="3 6" id="KW-0812">Transmembrane</keyword>
<feature type="transmembrane region" description="Helical" evidence="6">
    <location>
        <begin position="87"/>
        <end position="107"/>
    </location>
</feature>
<keyword evidence="2" id="KW-1003">Cell membrane</keyword>
<evidence type="ECO:0000256" key="3">
    <source>
        <dbReference type="ARBA" id="ARBA00022692"/>
    </source>
</evidence>
<dbReference type="Proteomes" id="UP000663651">
    <property type="component" value="Chromosome"/>
</dbReference>
<evidence type="ECO:0000313" key="8">
    <source>
        <dbReference type="Proteomes" id="UP000663651"/>
    </source>
</evidence>
<keyword evidence="4 6" id="KW-1133">Transmembrane helix</keyword>
<accession>A0ABX7Q1U1</accession>
<evidence type="ECO:0000256" key="4">
    <source>
        <dbReference type="ARBA" id="ARBA00022989"/>
    </source>
</evidence>
<feature type="transmembrane region" description="Helical" evidence="6">
    <location>
        <begin position="304"/>
        <end position="325"/>
    </location>
</feature>
<keyword evidence="5 6" id="KW-0472">Membrane</keyword>
<dbReference type="InterPro" id="IPR050833">
    <property type="entry name" value="Poly_Biosynth_Transport"/>
</dbReference>
<evidence type="ECO:0000313" key="7">
    <source>
        <dbReference type="EMBL" id="QSV45040.1"/>
    </source>
</evidence>
<feature type="transmembrane region" description="Helical" evidence="6">
    <location>
        <begin position="376"/>
        <end position="395"/>
    </location>
</feature>
<name>A0ABX7Q1U1_9BACT</name>
<feature type="transmembrane region" description="Helical" evidence="6">
    <location>
        <begin position="153"/>
        <end position="174"/>
    </location>
</feature>
<keyword evidence="8" id="KW-1185">Reference proteome</keyword>
<dbReference type="InterPro" id="IPR002797">
    <property type="entry name" value="Polysacc_synth"/>
</dbReference>
<feature type="transmembrane region" description="Helical" evidence="6">
    <location>
        <begin position="14"/>
        <end position="34"/>
    </location>
</feature>
<dbReference type="PANTHER" id="PTHR30250:SF26">
    <property type="entry name" value="PSMA PROTEIN"/>
    <property type="match status" value="1"/>
</dbReference>
<sequence>MSRKLIFNSLSGTALYGANIIVAFVMSPIIIRALGNRDYGLWELVMSVIGYMGLLDLGIGPALVRFVSVADGKQDKDDLQKTISTSFVFFVVVGVVAVFSFLLLGYYPAIIAGKETKAIANLGSVFMLLGLNAGMLFPLQVFIATLMGVQRHYFINNVRIVLMVVRAILSYYLLTSYPGKGLLIMALLEPVFTAIQVVAFIGAVYVDRSIPKIAFAAVSLTKAKEMMSFGAKSATMLVASRIQNQSVPLIIGNVINLSSIIYFVIPNRLVEYAKGLSLSLGIPLTPYFGSQLAGGDTESLRKNWIASALILQMITLSMPIALVFLGNEFLELWIGKDIAIQGNNILIILILSLIMQSLVPNAFGLLAAYNSHGRSALVWLISAIFSVIAAMFVGYHYGINAIVAASVLPSSVCSFINLKYACDKINISMAHYFRETSAKIIVPLIAFSIALYVSNIVLIHKSYGSLLIKLLISTAVYMIMLWIKALSSEQKHIVKDVITIKVQRCFYDR</sequence>
<feature type="transmembrane region" description="Helical" evidence="6">
    <location>
        <begin position="181"/>
        <end position="206"/>
    </location>
</feature>
<feature type="transmembrane region" description="Helical" evidence="6">
    <location>
        <begin position="246"/>
        <end position="265"/>
    </location>
</feature>
<evidence type="ECO:0000256" key="5">
    <source>
        <dbReference type="ARBA" id="ARBA00023136"/>
    </source>
</evidence>
<gene>
    <name evidence="7" type="ORF">JZM60_12900</name>
</gene>
<protein>
    <submittedName>
        <fullName evidence="7">Polysaccharide biosynthesis C-terminal domain-containing protein</fullName>
    </submittedName>
</protein>
<dbReference type="EMBL" id="CP071382">
    <property type="protein sequence ID" value="QSV45040.1"/>
    <property type="molecule type" value="Genomic_DNA"/>
</dbReference>